<dbReference type="Proteomes" id="UP000515152">
    <property type="component" value="Chromosome 19"/>
</dbReference>
<dbReference type="Gene3D" id="1.25.40.10">
    <property type="entry name" value="Tetratricopeptide repeat domain"/>
    <property type="match status" value="1"/>
</dbReference>
<organism evidence="10 11">
    <name type="scientific">Clupea harengus</name>
    <name type="common">Atlantic herring</name>
    <dbReference type="NCBI Taxonomy" id="7950"/>
    <lineage>
        <taxon>Eukaryota</taxon>
        <taxon>Metazoa</taxon>
        <taxon>Chordata</taxon>
        <taxon>Craniata</taxon>
        <taxon>Vertebrata</taxon>
        <taxon>Euteleostomi</taxon>
        <taxon>Actinopterygii</taxon>
        <taxon>Neopterygii</taxon>
        <taxon>Teleostei</taxon>
        <taxon>Clupei</taxon>
        <taxon>Clupeiformes</taxon>
        <taxon>Clupeoidei</taxon>
        <taxon>Clupeidae</taxon>
        <taxon>Clupea</taxon>
    </lineage>
</organism>
<evidence type="ECO:0000256" key="6">
    <source>
        <dbReference type="ARBA" id="ARBA00022871"/>
    </source>
</evidence>
<evidence type="ECO:0000256" key="8">
    <source>
        <dbReference type="SAM" id="MobiDB-lite"/>
    </source>
</evidence>
<dbReference type="GO" id="GO:0030154">
    <property type="term" value="P:cell differentiation"/>
    <property type="evidence" value="ECO:0007669"/>
    <property type="project" value="UniProtKB-KW"/>
</dbReference>
<feature type="compositionally biased region" description="Acidic residues" evidence="8">
    <location>
        <begin position="410"/>
        <end position="425"/>
    </location>
</feature>
<feature type="region of interest" description="Disordered" evidence="8">
    <location>
        <begin position="162"/>
        <end position="186"/>
    </location>
</feature>
<dbReference type="PANTHER" id="PTHR35671:SF1">
    <property type="entry name" value="PROTEIN TOPAZ1"/>
    <property type="match status" value="1"/>
</dbReference>
<feature type="compositionally biased region" description="Basic and acidic residues" evidence="8">
    <location>
        <begin position="400"/>
        <end position="409"/>
    </location>
</feature>
<name>A0A6P8GTD9_CLUHA</name>
<evidence type="ECO:0000256" key="2">
    <source>
        <dbReference type="ARBA" id="ARBA00004514"/>
    </source>
</evidence>
<evidence type="ECO:0000256" key="1">
    <source>
        <dbReference type="ARBA" id="ARBA00002132"/>
    </source>
</evidence>
<keyword evidence="5" id="KW-0221">Differentiation</keyword>
<reference evidence="11" key="1">
    <citation type="submission" date="2025-08" db="UniProtKB">
        <authorList>
            <consortium name="RefSeq"/>
        </authorList>
    </citation>
    <scope>IDENTIFICATION</scope>
</reference>
<evidence type="ECO:0000259" key="9">
    <source>
        <dbReference type="Pfam" id="PF14669"/>
    </source>
</evidence>
<dbReference type="OrthoDB" id="8859650at2759"/>
<feature type="compositionally biased region" description="Polar residues" evidence="8">
    <location>
        <begin position="440"/>
        <end position="453"/>
    </location>
</feature>
<comment type="function">
    <text evidence="1">Important for normal spermatogenesis and male fertility. Specifically required for progression to the post-meiotic stages of spermatocyte development. Seems to be necessary for normal expression levels of a number of testis-expressed gene transcripts, although its role in this process is unclear.</text>
</comment>
<evidence type="ECO:0000313" key="10">
    <source>
        <dbReference type="Proteomes" id="UP000515152"/>
    </source>
</evidence>
<sequence>MRSASSRRLRRRRKPRDLRKVCCALCGVVKYTPPVRRKLARRRVPKVSSVCLKEQDDQLSAKSEYKHGKLVIWLSRYPKVNLCDIGRVFEVSHHFSCYLPPALFPVRQRSGVHCFKRQILALMCQELLEDGNVRTSSFCQSEHGPLSSSTCGTGSSFPAAVEAEPTTKWQAKKSNNNKRQDDISRKRKRQIADELFNVTTDDKDNLFVPSEVNTCQRTQVFVRRNRYLCSRTYITWPFHRNDPPPFVMSPRWSSAGDASESLGKLHVSCSQESRQNGEVPESMTKREVGSEQVVFPSLKEESEVVPSATRGKPLTCKPLIFHQTYHDVALSGSASGSEVSESAHTLWLKRIPNKPIPTELETLSSAPGHGQGPPHGQSWRSGGRAAFDTQSTTSSEDDLSTEKCQRDKDSEDDEEVDDVDEDIFDSGEVMCERPDPLCSPSHSPSAGASDNTTNDLQVHEQDAIVLDVIDDDPDLYGSMTERRDKPVQTRTIENSSKPANCTKKTILSDTERCLKEPTDKAEVKKTNLQCGEKALDCTPNNQMTRRVPFLPSSSWTQVGDMFVLLEENGTDGDGNGKDWNSGWNTGRNLPSNPKQNTCNTDNFTLLKNGGPSRPAFYDTYCKYYFSENHPCLRKNCSFLHVPRSGDEKFCMVTVQRFTQSNNPVHVKRAVDLFAGYYEMCSPGVCFNVQVVTGLLAALLRLSFLSETLHVLNLLLKHNIRPPSDCVLAVFEHACDRMLHNTVPQLVFMISKVVEAGCVFSLDQCERLQKCLVFLNAPKTQMDLFVAVKCRALANICENPSEVVNIAHAFIDLELYKKQEDWRQMAAVFLHMCASPCTPSHLLKICVCVASALLGEPSQSHTLPYSCFAEAVSSQVSDEGVARTFLGRIGISMLNHYYKKQQWSKGQKIVEILSEQQSCYSVMKGVFGGEEDTSRCCLITMATELHLHTGSVEGALNVLRDNNWFVSCSRWPCERADVAHRVSVQTRLAQCTSHRDALELLTHLPGLQPPVDSAEVREYTGLFNSLLRSCLKRHALLVAADTLEVMLGSGLPAELVLVQSLICDLGKRNHWNRARVLFQRAHEQGYYPLVEVVLGSLVLELPSSLNEVEMAVCLEMFISRNMPDSTQTPDISQAPVVLLKRASENGAVLESEYLSAGCRLLSSAQLPNPKLRLSYTVANPKQEQVYTIEPGSAHNWLLCNHSWAHKLWSV</sequence>
<protein>
    <recommendedName>
        <fullName evidence="3">Protein TOPAZ1</fullName>
    </recommendedName>
    <alternativeName>
        <fullName evidence="7">Testis- and ovary-specific PAZ domain-containing protein 1</fullName>
    </alternativeName>
</protein>
<feature type="domain" description="Protein TOPAZ1" evidence="9">
    <location>
        <begin position="813"/>
        <end position="983"/>
    </location>
</feature>
<evidence type="ECO:0000256" key="4">
    <source>
        <dbReference type="ARBA" id="ARBA00022490"/>
    </source>
</evidence>
<dbReference type="CTD" id="375337"/>
<dbReference type="GO" id="GO:0005829">
    <property type="term" value="C:cytosol"/>
    <property type="evidence" value="ECO:0007669"/>
    <property type="project" value="UniProtKB-SubCell"/>
</dbReference>
<evidence type="ECO:0000313" key="11">
    <source>
        <dbReference type="RefSeq" id="XP_031442424.1"/>
    </source>
</evidence>
<accession>A0A6P8GTD9</accession>
<dbReference type="InterPro" id="IPR029435">
    <property type="entry name" value="TOPAZ1_dom"/>
</dbReference>
<dbReference type="InterPro" id="IPR038952">
    <property type="entry name" value="TOPAZ1"/>
</dbReference>
<evidence type="ECO:0000256" key="5">
    <source>
        <dbReference type="ARBA" id="ARBA00022782"/>
    </source>
</evidence>
<dbReference type="Pfam" id="PF14669">
    <property type="entry name" value="Asp_Glu_race_2"/>
    <property type="match status" value="1"/>
</dbReference>
<proteinExistence type="predicted"/>
<dbReference type="AlphaFoldDB" id="A0A6P8GTD9"/>
<feature type="region of interest" description="Disordered" evidence="8">
    <location>
        <begin position="358"/>
        <end position="453"/>
    </location>
</feature>
<comment type="subcellular location">
    <subcellularLocation>
        <location evidence="2">Cytoplasm</location>
        <location evidence="2">Cytosol</location>
    </subcellularLocation>
</comment>
<dbReference type="InterPro" id="IPR011990">
    <property type="entry name" value="TPR-like_helical_dom_sf"/>
</dbReference>
<dbReference type="GeneID" id="105907666"/>
<evidence type="ECO:0000256" key="3">
    <source>
        <dbReference type="ARBA" id="ARBA00016464"/>
    </source>
</evidence>
<dbReference type="PANTHER" id="PTHR35671">
    <property type="entry name" value="PROTEIN TOPAZ1"/>
    <property type="match status" value="1"/>
</dbReference>
<keyword evidence="10" id="KW-1185">Reference proteome</keyword>
<keyword evidence="6" id="KW-0744">Spermatogenesis</keyword>
<feature type="region of interest" description="Disordered" evidence="8">
    <location>
        <begin position="270"/>
        <end position="291"/>
    </location>
</feature>
<dbReference type="GO" id="GO:0048137">
    <property type="term" value="P:spermatocyte division"/>
    <property type="evidence" value="ECO:0007669"/>
    <property type="project" value="TreeGrafter"/>
</dbReference>
<gene>
    <name evidence="11" type="primary">topaz1</name>
</gene>
<dbReference type="RefSeq" id="XP_031442424.1">
    <property type="nucleotide sequence ID" value="XM_031586564.2"/>
</dbReference>
<keyword evidence="4" id="KW-0963">Cytoplasm</keyword>
<dbReference type="KEGG" id="char:105907666"/>
<evidence type="ECO:0000256" key="7">
    <source>
        <dbReference type="ARBA" id="ARBA00031943"/>
    </source>
</evidence>